<keyword evidence="1 7" id="KW-1003">Cell membrane</keyword>
<evidence type="ECO:0000313" key="11">
    <source>
        <dbReference type="Proteomes" id="UP000006911"/>
    </source>
</evidence>
<dbReference type="GO" id="GO:0005886">
    <property type="term" value="C:plasma membrane"/>
    <property type="evidence" value="ECO:0007669"/>
    <property type="project" value="UniProtKB-SubCell"/>
</dbReference>
<gene>
    <name evidence="10" type="ORF">GSTUM_00002170001</name>
</gene>
<dbReference type="OMA" id="NWMVKVD"/>
<protein>
    <recommendedName>
        <fullName evidence="7">Phosphatidylinositol 4-kinase</fullName>
        <ecNumber evidence="7">2.7.1.67</ecNumber>
    </recommendedName>
</protein>
<keyword evidence="11" id="KW-1185">Reference proteome</keyword>
<dbReference type="GO" id="GO:0005524">
    <property type="term" value="F:ATP binding"/>
    <property type="evidence" value="ECO:0007669"/>
    <property type="project" value="UniProtKB-UniRule"/>
</dbReference>
<dbReference type="KEGG" id="tml:GSTUM_00002170001"/>
<proteinExistence type="inferred from homology"/>
<dbReference type="InParanoid" id="D5G6Q5"/>
<dbReference type="GO" id="GO:0007030">
    <property type="term" value="P:Golgi organization"/>
    <property type="evidence" value="ECO:0007669"/>
    <property type="project" value="TreeGrafter"/>
</dbReference>
<sequence length="692" mass="78145">MPRLAASGYERLAQEAQLSDSDDDDRESIVDHPGRVVTVQPRPPTSMLSTPYGPVTPSHNGRSMKRLRSNSSGVDIKAINARLERWSHEIANKFKFKKGRSQQEHPPLEIVYSVFVPPEGTRPLTDASPLGLSPVAENIQFTQDQFEEIVESVRLAIRKGIDPKLIKQGSSGSYFMRDSDGNVVGVFKPKDEEPYGKLNPKMMKWLHRTLFPCFFGRACLIPNLSYISEAAACLLDRQLKTFLVPYTDVVKLSSKSFHYDYWDRRAYYKKHKPLPSKVGSFQVFLKGFQDANVFLRKHPWPDQFNSSGAVDDDSDEESHTPLSVDDPDNRRFVWTEQLQQNFREELEKLVILDYIMRNTDRGLDNWMIREPMVASSRSETPQPGAGAALTIGAIDNSLAFPWKHPDQWRSFPFGWLFLPVSLIGQPFSQKTRDHFLPILTSAKWWAETQTLLRRLFEQDSDFKERMFQKQIAVLKGQAFNVVETLKTPDQGPLELTRRTRVHVWDDEMEVPVAVPLRVPTTSDARHRRGHDLERGFNEQVEMDIGAAASSAPLSREIDILGLGLSPPRYEIPSSVRLGISRTTSIGSRRAGIRSGAPGSPRPQRLDYKSFDAGSRNGPSRRKDAPGLLDPRRRRFSLTGGLGGGPPRNVYNDDDAEGDLGYSAVGGSESAQRKVIVERLEAVKSRNPVFTWC</sequence>
<dbReference type="RefSeq" id="XP_002836041.1">
    <property type="nucleotide sequence ID" value="XM_002835995.1"/>
</dbReference>
<dbReference type="GO" id="GO:0046854">
    <property type="term" value="P:phosphatidylinositol phosphate biosynthetic process"/>
    <property type="evidence" value="ECO:0007669"/>
    <property type="project" value="UniProtKB-UniRule"/>
</dbReference>
<feature type="region of interest" description="Disordered" evidence="8">
    <location>
        <begin position="305"/>
        <end position="324"/>
    </location>
</feature>
<dbReference type="eggNOG" id="KOG2381">
    <property type="taxonomic scope" value="Eukaryota"/>
</dbReference>
<dbReference type="GO" id="GO:0005768">
    <property type="term" value="C:endosome"/>
    <property type="evidence" value="ECO:0007669"/>
    <property type="project" value="UniProtKB-UniRule"/>
</dbReference>
<dbReference type="GeneID" id="9187224"/>
<accession>D5G6Q5</accession>
<comment type="similarity">
    <text evidence="7">Belongs to the PI3/PI4-kinase family.</text>
</comment>
<dbReference type="InterPro" id="IPR039756">
    <property type="entry name" value="Lsb6/PI4K2"/>
</dbReference>
<dbReference type="PROSITE" id="PS00916">
    <property type="entry name" value="PI3_4_KINASE_2"/>
    <property type="match status" value="1"/>
</dbReference>
<comment type="cofactor">
    <cofactor evidence="7">
        <name>Mg(2+)</name>
        <dbReference type="ChEBI" id="CHEBI:18420"/>
    </cofactor>
    <cofactor evidence="7">
        <name>Mn(2+)</name>
        <dbReference type="ChEBI" id="CHEBI:29035"/>
    </cofactor>
</comment>
<evidence type="ECO:0000256" key="4">
    <source>
        <dbReference type="ARBA" id="ARBA00022777"/>
    </source>
</evidence>
<dbReference type="GO" id="GO:0004430">
    <property type="term" value="F:1-phosphatidylinositol 4-kinase activity"/>
    <property type="evidence" value="ECO:0007669"/>
    <property type="project" value="UniProtKB-UniRule"/>
</dbReference>
<evidence type="ECO:0000256" key="7">
    <source>
        <dbReference type="RuleBase" id="RU367084"/>
    </source>
</evidence>
<dbReference type="EMBL" id="FN430012">
    <property type="protein sequence ID" value="CAZ80198.1"/>
    <property type="molecule type" value="Genomic_DNA"/>
</dbReference>
<feature type="region of interest" description="Disordered" evidence="8">
    <location>
        <begin position="36"/>
        <end position="71"/>
    </location>
</feature>
<dbReference type="Pfam" id="PF00454">
    <property type="entry name" value="PI3_PI4_kinase"/>
    <property type="match status" value="1"/>
</dbReference>
<dbReference type="GO" id="GO:0000329">
    <property type="term" value="C:fungal-type vacuole membrane"/>
    <property type="evidence" value="ECO:0007669"/>
    <property type="project" value="TreeGrafter"/>
</dbReference>
<keyword evidence="2 7" id="KW-0808">Transferase</keyword>
<dbReference type="Proteomes" id="UP000006911">
    <property type="component" value="Unassembled WGS sequence"/>
</dbReference>
<dbReference type="GO" id="GO:0005802">
    <property type="term" value="C:trans-Golgi network"/>
    <property type="evidence" value="ECO:0007669"/>
    <property type="project" value="TreeGrafter"/>
</dbReference>
<dbReference type="EC" id="2.7.1.67" evidence="7"/>
<evidence type="ECO:0000256" key="6">
    <source>
        <dbReference type="ARBA" id="ARBA00023136"/>
    </source>
</evidence>
<name>D5G6Q5_TUBMM</name>
<evidence type="ECO:0000256" key="1">
    <source>
        <dbReference type="ARBA" id="ARBA00022475"/>
    </source>
</evidence>
<feature type="domain" description="PI3K/PI4K catalytic" evidence="9">
    <location>
        <begin position="160"/>
        <end position="504"/>
    </location>
</feature>
<dbReference type="PROSITE" id="PS50290">
    <property type="entry name" value="PI3_4_KINASE_3"/>
    <property type="match status" value="1"/>
</dbReference>
<dbReference type="InterPro" id="IPR000403">
    <property type="entry name" value="PI3/4_kinase_cat_dom"/>
</dbReference>
<dbReference type="PANTHER" id="PTHR12865">
    <property type="entry name" value="PHOSPHATIDYLINOSITOL 4-KINASE TYPE-II"/>
    <property type="match status" value="1"/>
</dbReference>
<comment type="subcellular location">
    <subcellularLocation>
        <location evidence="7">Cell membrane</location>
        <topology evidence="7">Peripheral membrane protein</topology>
    </subcellularLocation>
    <subcellularLocation>
        <location evidence="7">Vacuole membrane</location>
        <topology evidence="7">Peripheral membrane protein</topology>
    </subcellularLocation>
</comment>
<keyword evidence="5 7" id="KW-0067">ATP-binding</keyword>
<comment type="catalytic activity">
    <reaction evidence="7">
        <text>a 1,2-diacyl-sn-glycero-3-phospho-(1D-myo-inositol) + ATP = a 1,2-diacyl-sn-glycero-3-phospho-(1D-myo-inositol 4-phosphate) + ADP + H(+)</text>
        <dbReference type="Rhea" id="RHEA:19877"/>
        <dbReference type="ChEBI" id="CHEBI:15378"/>
        <dbReference type="ChEBI" id="CHEBI:30616"/>
        <dbReference type="ChEBI" id="CHEBI:57880"/>
        <dbReference type="ChEBI" id="CHEBI:58178"/>
        <dbReference type="ChEBI" id="CHEBI:456216"/>
        <dbReference type="EC" id="2.7.1.67"/>
    </reaction>
</comment>
<evidence type="ECO:0000256" key="8">
    <source>
        <dbReference type="SAM" id="MobiDB-lite"/>
    </source>
</evidence>
<organism evidence="10 11">
    <name type="scientific">Tuber melanosporum (strain Mel28)</name>
    <name type="common">Perigord black truffle</name>
    <dbReference type="NCBI Taxonomy" id="656061"/>
    <lineage>
        <taxon>Eukaryota</taxon>
        <taxon>Fungi</taxon>
        <taxon>Dikarya</taxon>
        <taxon>Ascomycota</taxon>
        <taxon>Pezizomycotina</taxon>
        <taxon>Pezizomycetes</taxon>
        <taxon>Pezizales</taxon>
        <taxon>Tuberaceae</taxon>
        <taxon>Tuber</taxon>
    </lineage>
</organism>
<dbReference type="PANTHER" id="PTHR12865:SF1">
    <property type="entry name" value="PHOSPHATIDYLINOSITOL 4-KINASE TYPE 2"/>
    <property type="match status" value="1"/>
</dbReference>
<keyword evidence="3 7" id="KW-0547">Nucleotide-binding</keyword>
<feature type="region of interest" description="Disordered" evidence="8">
    <location>
        <begin position="586"/>
        <end position="655"/>
    </location>
</feature>
<keyword evidence="4 7" id="KW-0418">Kinase</keyword>
<dbReference type="GO" id="GO:0007032">
    <property type="term" value="P:endosome organization"/>
    <property type="evidence" value="ECO:0007669"/>
    <property type="project" value="TreeGrafter"/>
</dbReference>
<reference evidence="10 11" key="1">
    <citation type="journal article" date="2010" name="Nature">
        <title>Perigord black truffle genome uncovers evolutionary origins and mechanisms of symbiosis.</title>
        <authorList>
            <person name="Martin F."/>
            <person name="Kohler A."/>
            <person name="Murat C."/>
            <person name="Balestrini R."/>
            <person name="Coutinho P.M."/>
            <person name="Jaillon O."/>
            <person name="Montanini B."/>
            <person name="Morin E."/>
            <person name="Noel B."/>
            <person name="Percudani R."/>
            <person name="Porcel B."/>
            <person name="Rubini A."/>
            <person name="Amicucci A."/>
            <person name="Amselem J."/>
            <person name="Anthouard V."/>
            <person name="Arcioni S."/>
            <person name="Artiguenave F."/>
            <person name="Aury J.M."/>
            <person name="Ballario P."/>
            <person name="Bolchi A."/>
            <person name="Brenna A."/>
            <person name="Brun A."/>
            <person name="Buee M."/>
            <person name="Cantarel B."/>
            <person name="Chevalier G."/>
            <person name="Couloux A."/>
            <person name="Da Silva C."/>
            <person name="Denoeud F."/>
            <person name="Duplessis S."/>
            <person name="Ghignone S."/>
            <person name="Hilselberger B."/>
            <person name="Iotti M."/>
            <person name="Marcais B."/>
            <person name="Mello A."/>
            <person name="Miranda M."/>
            <person name="Pacioni G."/>
            <person name="Quesneville H."/>
            <person name="Riccioni C."/>
            <person name="Ruotolo R."/>
            <person name="Splivallo R."/>
            <person name="Stocchi V."/>
            <person name="Tisserant E."/>
            <person name="Viscomi A.R."/>
            <person name="Zambonelli A."/>
            <person name="Zampieri E."/>
            <person name="Henrissat B."/>
            <person name="Lebrun M.H."/>
            <person name="Paolocci F."/>
            <person name="Bonfante P."/>
            <person name="Ottonello S."/>
            <person name="Wincker P."/>
        </authorList>
    </citation>
    <scope>NUCLEOTIDE SEQUENCE [LARGE SCALE GENOMIC DNA]</scope>
    <source>
        <strain evidence="10 11">Mel28</strain>
    </source>
</reference>
<dbReference type="STRING" id="656061.D5G6Q5"/>
<dbReference type="FunCoup" id="D5G6Q5">
    <property type="interactions" value="241"/>
</dbReference>
<dbReference type="HOGENOM" id="CLU_009049_2_0_1"/>
<evidence type="ECO:0000256" key="5">
    <source>
        <dbReference type="ARBA" id="ARBA00022840"/>
    </source>
</evidence>
<dbReference type="InterPro" id="IPR018936">
    <property type="entry name" value="PI3/4_kinase_CS"/>
</dbReference>
<evidence type="ECO:0000256" key="2">
    <source>
        <dbReference type="ARBA" id="ARBA00022679"/>
    </source>
</evidence>
<evidence type="ECO:0000313" key="10">
    <source>
        <dbReference type="EMBL" id="CAZ80198.1"/>
    </source>
</evidence>
<dbReference type="AlphaFoldDB" id="D5G6Q5"/>
<keyword evidence="6" id="KW-0472">Membrane</keyword>
<evidence type="ECO:0000256" key="3">
    <source>
        <dbReference type="ARBA" id="ARBA00022741"/>
    </source>
</evidence>
<evidence type="ECO:0000259" key="9">
    <source>
        <dbReference type="PROSITE" id="PS50290"/>
    </source>
</evidence>